<keyword evidence="4" id="KW-1185">Reference proteome</keyword>
<dbReference type="OrthoDB" id="7744205at2759"/>
<gene>
    <name evidence="3" type="ORF">PVAND_003450</name>
</gene>
<keyword evidence="2" id="KW-0812">Transmembrane</keyword>
<reference evidence="3" key="1">
    <citation type="submission" date="2021-03" db="EMBL/GenBank/DDBJ databases">
        <title>Chromosome level genome of the anhydrobiotic midge Polypedilum vanderplanki.</title>
        <authorList>
            <person name="Yoshida Y."/>
            <person name="Kikawada T."/>
            <person name="Gusev O."/>
        </authorList>
    </citation>
    <scope>NUCLEOTIDE SEQUENCE</scope>
    <source>
        <strain evidence="3">NIAS01</strain>
        <tissue evidence="3">Whole body or cell culture</tissue>
    </source>
</reference>
<accession>A0A9J6BV46</accession>
<evidence type="ECO:0000256" key="2">
    <source>
        <dbReference type="SAM" id="Phobius"/>
    </source>
</evidence>
<proteinExistence type="predicted"/>
<keyword evidence="2" id="KW-1133">Transmembrane helix</keyword>
<name>A0A9J6BV46_POLVA</name>
<feature type="transmembrane region" description="Helical" evidence="2">
    <location>
        <begin position="6"/>
        <end position="24"/>
    </location>
</feature>
<organism evidence="3 4">
    <name type="scientific">Polypedilum vanderplanki</name>
    <name type="common">Sleeping chironomid midge</name>
    <dbReference type="NCBI Taxonomy" id="319348"/>
    <lineage>
        <taxon>Eukaryota</taxon>
        <taxon>Metazoa</taxon>
        <taxon>Ecdysozoa</taxon>
        <taxon>Arthropoda</taxon>
        <taxon>Hexapoda</taxon>
        <taxon>Insecta</taxon>
        <taxon>Pterygota</taxon>
        <taxon>Neoptera</taxon>
        <taxon>Endopterygota</taxon>
        <taxon>Diptera</taxon>
        <taxon>Nematocera</taxon>
        <taxon>Chironomoidea</taxon>
        <taxon>Chironomidae</taxon>
        <taxon>Chironominae</taxon>
        <taxon>Polypedilum</taxon>
        <taxon>Polypedilum</taxon>
    </lineage>
</organism>
<feature type="region of interest" description="Disordered" evidence="1">
    <location>
        <begin position="109"/>
        <end position="155"/>
    </location>
</feature>
<sequence length="155" mass="17022">MDVFFFIFIFFTVFVLCSMCGFCCKKKDEGAIFSTPVVVTSTTHQAPGSNYVVPTDQTTVPSQQSMPYPMQNQSAMPYPSQPIALYPPMNAAAPYPPMPVGNAAPYPPMNTGPISPYPPPIQSQQSMYSPPSYQEVISQAPYQKQAPYNPNYSGN</sequence>
<evidence type="ECO:0000313" key="3">
    <source>
        <dbReference type="EMBL" id="KAG5673395.1"/>
    </source>
</evidence>
<feature type="compositionally biased region" description="Pro residues" evidence="1">
    <location>
        <begin position="109"/>
        <end position="121"/>
    </location>
</feature>
<dbReference type="Proteomes" id="UP001107558">
    <property type="component" value="Chromosome 3"/>
</dbReference>
<feature type="compositionally biased region" description="Polar residues" evidence="1">
    <location>
        <begin position="135"/>
        <end position="155"/>
    </location>
</feature>
<dbReference type="EMBL" id="JADBJN010000003">
    <property type="protein sequence ID" value="KAG5673395.1"/>
    <property type="molecule type" value="Genomic_DNA"/>
</dbReference>
<dbReference type="AlphaFoldDB" id="A0A9J6BV46"/>
<evidence type="ECO:0000313" key="4">
    <source>
        <dbReference type="Proteomes" id="UP001107558"/>
    </source>
</evidence>
<comment type="caution">
    <text evidence="3">The sequence shown here is derived from an EMBL/GenBank/DDBJ whole genome shotgun (WGS) entry which is preliminary data.</text>
</comment>
<feature type="compositionally biased region" description="Low complexity" evidence="1">
    <location>
        <begin position="122"/>
        <end position="134"/>
    </location>
</feature>
<protein>
    <submittedName>
        <fullName evidence="3">Uncharacterized protein</fullName>
    </submittedName>
</protein>
<keyword evidence="2" id="KW-0472">Membrane</keyword>
<evidence type="ECO:0000256" key="1">
    <source>
        <dbReference type="SAM" id="MobiDB-lite"/>
    </source>
</evidence>